<name>A0A1G9YX28_9ACTO</name>
<dbReference type="AlphaFoldDB" id="A0A1G9YX28"/>
<evidence type="ECO:0000313" key="2">
    <source>
        <dbReference type="EMBL" id="SDN12886.1"/>
    </source>
</evidence>
<reference evidence="2 3" key="1">
    <citation type="submission" date="2016-10" db="EMBL/GenBank/DDBJ databases">
        <authorList>
            <person name="de Groot N.N."/>
        </authorList>
    </citation>
    <scope>NUCLEOTIDE SEQUENCE [LARGE SCALE GENOMIC DNA]</scope>
    <source>
        <strain evidence="2 3">KPR-7B</strain>
    </source>
</reference>
<accession>A0A1G9YX28</accession>
<evidence type="ECO:0000256" key="1">
    <source>
        <dbReference type="SAM" id="MobiDB-lite"/>
    </source>
</evidence>
<feature type="region of interest" description="Disordered" evidence="1">
    <location>
        <begin position="12"/>
        <end position="39"/>
    </location>
</feature>
<organism evidence="2 3">
    <name type="scientific">Actinomyces ruminicola</name>
    <dbReference type="NCBI Taxonomy" id="332524"/>
    <lineage>
        <taxon>Bacteria</taxon>
        <taxon>Bacillati</taxon>
        <taxon>Actinomycetota</taxon>
        <taxon>Actinomycetes</taxon>
        <taxon>Actinomycetales</taxon>
        <taxon>Actinomycetaceae</taxon>
        <taxon>Actinomyces</taxon>
    </lineage>
</organism>
<dbReference type="EMBL" id="FNHU01000014">
    <property type="protein sequence ID" value="SDN12886.1"/>
    <property type="molecule type" value="Genomic_DNA"/>
</dbReference>
<gene>
    <name evidence="2" type="ORF">SAMN04487766_11451</name>
</gene>
<sequence length="290" mass="31724">MFQFGGDAVMKCSKQSGDGSRRYELVPTTQGPLYPPSEAMDQQGNFVVVGRINREGALGGSAEWGAALVAPSEAPPFGRHSPYTIVEELDLSDSERLHDIVLHTLPLPLPANNYDMLFAPEQNPDAHSVTRPSVPFHLVRYPDERDIDGPKRLPPITLARWMAAKGGLTVRYSIDGGPAEFELVMSGLLPNSLYTVMTLKAWDLRPDNPTRPGPLGIPNVFVSSNDGFGYYKATLPDPFPQEGNRVINVIVLWMSEQRSHAGAIGHYGLGGDVHAQLKLQTNSFYDINSA</sequence>
<proteinExistence type="predicted"/>
<evidence type="ECO:0000313" key="3">
    <source>
        <dbReference type="Proteomes" id="UP000199671"/>
    </source>
</evidence>
<dbReference type="Proteomes" id="UP000199671">
    <property type="component" value="Unassembled WGS sequence"/>
</dbReference>
<protein>
    <submittedName>
        <fullName evidence="2">Uncharacterized protein</fullName>
    </submittedName>
</protein>